<name>A0A8J2W9K5_9CRUS</name>
<dbReference type="OrthoDB" id="6379547at2759"/>
<feature type="domain" description="ISXO2-like transposase" evidence="1">
    <location>
        <begin position="119"/>
        <end position="261"/>
    </location>
</feature>
<evidence type="ECO:0000313" key="2">
    <source>
        <dbReference type="EMBL" id="CAH0110007.1"/>
    </source>
</evidence>
<evidence type="ECO:0000313" key="3">
    <source>
        <dbReference type="Proteomes" id="UP000789390"/>
    </source>
</evidence>
<dbReference type="NCBIfam" id="NF033547">
    <property type="entry name" value="transpos_IS1595"/>
    <property type="match status" value="1"/>
</dbReference>
<dbReference type="PANTHER" id="PTHR47163:SF2">
    <property type="entry name" value="SI:DKEY-17M8.2"/>
    <property type="match status" value="1"/>
</dbReference>
<comment type="caution">
    <text evidence="2">The sequence shown here is derived from an EMBL/GenBank/DDBJ whole genome shotgun (WGS) entry which is preliminary data.</text>
</comment>
<dbReference type="InterPro" id="IPR053164">
    <property type="entry name" value="IS1016-like_transposase"/>
</dbReference>
<proteinExistence type="predicted"/>
<evidence type="ECO:0000259" key="1">
    <source>
        <dbReference type="SMART" id="SM01126"/>
    </source>
</evidence>
<dbReference type="Proteomes" id="UP000789390">
    <property type="component" value="Unassembled WGS sequence"/>
</dbReference>
<keyword evidence="3" id="KW-1185">Reference proteome</keyword>
<dbReference type="InterPro" id="IPR024445">
    <property type="entry name" value="Tnp_ISXO2-like"/>
</dbReference>
<dbReference type="SMART" id="SM01126">
    <property type="entry name" value="DDE_Tnp_IS1595"/>
    <property type="match status" value="1"/>
</dbReference>
<accession>A0A8J2W9K5</accession>
<reference evidence="2" key="1">
    <citation type="submission" date="2021-11" db="EMBL/GenBank/DDBJ databases">
        <authorList>
            <person name="Schell T."/>
        </authorList>
    </citation>
    <scope>NUCLEOTIDE SEQUENCE</scope>
    <source>
        <strain evidence="2">M5</strain>
    </source>
</reference>
<dbReference type="PANTHER" id="PTHR47163">
    <property type="entry name" value="DDE_TNP_IS1595 DOMAIN-CONTAINING PROTEIN"/>
    <property type="match status" value="1"/>
</dbReference>
<dbReference type="AlphaFoldDB" id="A0A8J2W9K5"/>
<gene>
    <name evidence="2" type="ORF">DGAL_LOCUS13501</name>
</gene>
<protein>
    <recommendedName>
        <fullName evidence="1">ISXO2-like transposase domain-containing protein</fullName>
    </recommendedName>
</protein>
<dbReference type="EMBL" id="CAKKLH010000298">
    <property type="protein sequence ID" value="CAH0110007.1"/>
    <property type="molecule type" value="Genomic_DNA"/>
</dbReference>
<sequence length="319" mass="35957">MPFEDKPWNTTKITILTVILSKEDLFKYLVEVGFVDHSNLKCNKCDGPLTPQYSSRSKDGIRESCVAPQELVVPTPGFPTPDSQCTSASPSHTYGAALGDWASFCRDVAIEVVLNNSQPIGGPGIYVEIDESKCGKRKYNRGRLVEGEWVFGGVERETGRCFVVTVPDRSEATLLALIKKWILPGSIIVSDCWKAYINLAKHNYTHMTVNHDKHYKDPETGAHTNTVEGMWHLMKASLPATNRSKHHYLGYLCTFMLKRKWRKEKDGFRCFMKAAAVMHNSGYNPEETNQQSTQERDKVLRAEVAADAAANRTKRQKKK</sequence>
<organism evidence="2 3">
    <name type="scientific">Daphnia galeata</name>
    <dbReference type="NCBI Taxonomy" id="27404"/>
    <lineage>
        <taxon>Eukaryota</taxon>
        <taxon>Metazoa</taxon>
        <taxon>Ecdysozoa</taxon>
        <taxon>Arthropoda</taxon>
        <taxon>Crustacea</taxon>
        <taxon>Branchiopoda</taxon>
        <taxon>Diplostraca</taxon>
        <taxon>Cladocera</taxon>
        <taxon>Anomopoda</taxon>
        <taxon>Daphniidae</taxon>
        <taxon>Daphnia</taxon>
    </lineage>
</organism>
<dbReference type="Pfam" id="PF12762">
    <property type="entry name" value="DDE_Tnp_IS1595"/>
    <property type="match status" value="1"/>
</dbReference>